<dbReference type="Proteomes" id="UP000076798">
    <property type="component" value="Unassembled WGS sequence"/>
</dbReference>
<dbReference type="OrthoDB" id="3221808at2759"/>
<protein>
    <recommendedName>
        <fullName evidence="2">DUF6535 domain-containing protein</fullName>
    </recommendedName>
</protein>
<dbReference type="EMBL" id="KV428056">
    <property type="protein sequence ID" value="KZT38824.1"/>
    <property type="molecule type" value="Genomic_DNA"/>
</dbReference>
<evidence type="ECO:0000313" key="4">
    <source>
        <dbReference type="Proteomes" id="UP000076798"/>
    </source>
</evidence>
<feature type="transmembrane region" description="Helical" evidence="1">
    <location>
        <begin position="146"/>
        <end position="166"/>
    </location>
</feature>
<feature type="transmembrane region" description="Helical" evidence="1">
    <location>
        <begin position="90"/>
        <end position="113"/>
    </location>
</feature>
<dbReference type="AlphaFoldDB" id="A0A166DRT7"/>
<proteinExistence type="predicted"/>
<keyword evidence="1" id="KW-0812">Transmembrane</keyword>
<gene>
    <name evidence="3" type="ORF">SISSUDRAFT_710756</name>
</gene>
<dbReference type="InterPro" id="IPR045338">
    <property type="entry name" value="DUF6535"/>
</dbReference>
<evidence type="ECO:0000313" key="3">
    <source>
        <dbReference type="EMBL" id="KZT38824.1"/>
    </source>
</evidence>
<evidence type="ECO:0000256" key="1">
    <source>
        <dbReference type="SAM" id="Phobius"/>
    </source>
</evidence>
<accession>A0A166DRT7</accession>
<name>A0A166DRT7_9AGAM</name>
<evidence type="ECO:0000259" key="2">
    <source>
        <dbReference type="Pfam" id="PF20153"/>
    </source>
</evidence>
<organism evidence="3 4">
    <name type="scientific">Sistotremastrum suecicum HHB10207 ss-3</name>
    <dbReference type="NCBI Taxonomy" id="1314776"/>
    <lineage>
        <taxon>Eukaryota</taxon>
        <taxon>Fungi</taxon>
        <taxon>Dikarya</taxon>
        <taxon>Basidiomycota</taxon>
        <taxon>Agaricomycotina</taxon>
        <taxon>Agaricomycetes</taxon>
        <taxon>Sistotremastrales</taxon>
        <taxon>Sistotremastraceae</taxon>
        <taxon>Sistotremastrum</taxon>
    </lineage>
</organism>
<feature type="domain" description="DUF6535" evidence="2">
    <location>
        <begin position="69"/>
        <end position="166"/>
    </location>
</feature>
<reference evidence="3 4" key="1">
    <citation type="journal article" date="2016" name="Mol. Biol. Evol.">
        <title>Comparative Genomics of Early-Diverging Mushroom-Forming Fungi Provides Insights into the Origins of Lignocellulose Decay Capabilities.</title>
        <authorList>
            <person name="Nagy L.G."/>
            <person name="Riley R."/>
            <person name="Tritt A."/>
            <person name="Adam C."/>
            <person name="Daum C."/>
            <person name="Floudas D."/>
            <person name="Sun H."/>
            <person name="Yadav J.S."/>
            <person name="Pangilinan J."/>
            <person name="Larsson K.H."/>
            <person name="Matsuura K."/>
            <person name="Barry K."/>
            <person name="Labutti K."/>
            <person name="Kuo R."/>
            <person name="Ohm R.A."/>
            <person name="Bhattacharya S.S."/>
            <person name="Shirouzu T."/>
            <person name="Yoshinaga Y."/>
            <person name="Martin F.M."/>
            <person name="Grigoriev I.V."/>
            <person name="Hibbett D.S."/>
        </authorList>
    </citation>
    <scope>NUCLEOTIDE SEQUENCE [LARGE SCALE GENOMIC DNA]</scope>
    <source>
        <strain evidence="3 4">HHB10207 ss-3</strain>
    </source>
</reference>
<dbReference type="Pfam" id="PF20153">
    <property type="entry name" value="DUF6535"/>
    <property type="match status" value="1"/>
</dbReference>
<keyword evidence="4" id="KW-1185">Reference proteome</keyword>
<keyword evidence="1" id="KW-1133">Transmembrane helix</keyword>
<keyword evidence="1" id="KW-0472">Membrane</keyword>
<sequence>MAATTPGSTGDLVPMFGQLLDLMKEQNKMIAEQGKTLKSHSKMLDTLEKDATKNDKAYESRGLKDEQTWGALDKEALAKIKVTVDGWRDLMNVSLIFIALFLTVVTAFISPLIQAFTSPPNTTGSSTDSSSSTTTKVPLPDTSTQFVALFYYLALIFNLQLCSMCLGHAMGRTTARCPAWQDKPRASPRSRATEAAR</sequence>